<keyword evidence="3" id="KW-0812">Transmembrane</keyword>
<evidence type="ECO:0000313" key="5">
    <source>
        <dbReference type="EMBL" id="MFC6314312.1"/>
    </source>
</evidence>
<reference evidence="6" key="1">
    <citation type="journal article" date="2019" name="Int. J. Syst. Evol. Microbiol.">
        <title>The Global Catalogue of Microorganisms (GCM) 10K type strain sequencing project: providing services to taxonomists for standard genome sequencing and annotation.</title>
        <authorList>
            <consortium name="The Broad Institute Genomics Platform"/>
            <consortium name="The Broad Institute Genome Sequencing Center for Infectious Disease"/>
            <person name="Wu L."/>
            <person name="Ma J."/>
        </authorList>
    </citation>
    <scope>NUCLEOTIDE SEQUENCE [LARGE SCALE GENOMIC DNA]</scope>
    <source>
        <strain evidence="6">CCM 8897</strain>
    </source>
</reference>
<evidence type="ECO:0000259" key="4">
    <source>
        <dbReference type="SMART" id="SM00047"/>
    </source>
</evidence>
<evidence type="ECO:0000313" key="6">
    <source>
        <dbReference type="Proteomes" id="UP001596310"/>
    </source>
</evidence>
<keyword evidence="6" id="KW-1185">Reference proteome</keyword>
<protein>
    <submittedName>
        <fullName evidence="5">Glycoside hydrolase family 73 protein</fullName>
    </submittedName>
</protein>
<feature type="transmembrane region" description="Helical" evidence="3">
    <location>
        <begin position="6"/>
        <end position="25"/>
    </location>
</feature>
<dbReference type="EMBL" id="JBHSSM010000005">
    <property type="protein sequence ID" value="MFC6314312.1"/>
    <property type="molecule type" value="Genomic_DNA"/>
</dbReference>
<dbReference type="InterPro" id="IPR002901">
    <property type="entry name" value="MGlyc_endo_b_GlcNAc-like_dom"/>
</dbReference>
<accession>A0ABW1UK54</accession>
<dbReference type="SMART" id="SM00047">
    <property type="entry name" value="LYZ2"/>
    <property type="match status" value="1"/>
</dbReference>
<name>A0ABW1UK54_9LACO</name>
<dbReference type="InterPro" id="IPR051056">
    <property type="entry name" value="Glycosyl_Hydrolase_73"/>
</dbReference>
<gene>
    <name evidence="5" type="ORF">ACFQHW_01835</name>
</gene>
<dbReference type="Gene3D" id="4.10.80.30">
    <property type="entry name" value="DNA polymerase, domain 6"/>
    <property type="match status" value="1"/>
</dbReference>
<dbReference type="Pfam" id="PF01832">
    <property type="entry name" value="Glucosaminidase"/>
    <property type="match status" value="1"/>
</dbReference>
<evidence type="ECO:0000256" key="2">
    <source>
        <dbReference type="ARBA" id="ARBA00022801"/>
    </source>
</evidence>
<dbReference type="Proteomes" id="UP001596310">
    <property type="component" value="Unassembled WGS sequence"/>
</dbReference>
<dbReference type="Gene3D" id="1.10.530.10">
    <property type="match status" value="1"/>
</dbReference>
<keyword evidence="3" id="KW-1133">Transmembrane helix</keyword>
<sequence length="207" mass="23174">MVDTNNFFLGILIFFVLGIVVVLFLHSHQQEENLAAQQAASSQAAARERQEKRDFIKKVAPEAVKLHQTYAVLPSVTIAQAILESNWGKSALSAKYNNLFGVKGSDPANTQEMTTQEYVNGEWQTVTARFRVYDSYAASILDHAQLFVRGTTWNPQQYQHFLAAKDYHAAAQALETDGYATDPEYAAKIVSLVETYKLDQYDQTSAN</sequence>
<dbReference type="GO" id="GO:0016787">
    <property type="term" value="F:hydrolase activity"/>
    <property type="evidence" value="ECO:0007669"/>
    <property type="project" value="UniProtKB-KW"/>
</dbReference>
<dbReference type="PANTHER" id="PTHR33308">
    <property type="entry name" value="PEPTIDOGLYCAN HYDROLASE FLGJ"/>
    <property type="match status" value="1"/>
</dbReference>
<dbReference type="PANTHER" id="PTHR33308:SF10">
    <property type="entry name" value="EXO-GLUCOSAMINIDASE LYTG"/>
    <property type="match status" value="1"/>
</dbReference>
<evidence type="ECO:0000256" key="1">
    <source>
        <dbReference type="ARBA" id="ARBA00010266"/>
    </source>
</evidence>
<feature type="domain" description="Mannosyl-glycoprotein endo-beta-N-acetylglucosamidase-like" evidence="4">
    <location>
        <begin position="45"/>
        <end position="202"/>
    </location>
</feature>
<dbReference type="RefSeq" id="WP_125596987.1">
    <property type="nucleotide sequence ID" value="NZ_JBHSSM010000005.1"/>
</dbReference>
<comment type="caution">
    <text evidence="5">The sequence shown here is derived from an EMBL/GenBank/DDBJ whole genome shotgun (WGS) entry which is preliminary data.</text>
</comment>
<evidence type="ECO:0000256" key="3">
    <source>
        <dbReference type="SAM" id="Phobius"/>
    </source>
</evidence>
<keyword evidence="2 5" id="KW-0378">Hydrolase</keyword>
<organism evidence="5 6">
    <name type="scientific">Lapidilactobacillus achengensis</name>
    <dbReference type="NCBI Taxonomy" id="2486000"/>
    <lineage>
        <taxon>Bacteria</taxon>
        <taxon>Bacillati</taxon>
        <taxon>Bacillota</taxon>
        <taxon>Bacilli</taxon>
        <taxon>Lactobacillales</taxon>
        <taxon>Lactobacillaceae</taxon>
        <taxon>Lapidilactobacillus</taxon>
    </lineage>
</organism>
<comment type="similarity">
    <text evidence="1">Belongs to the glycosyl hydrolase 73 family.</text>
</comment>
<keyword evidence="3" id="KW-0472">Membrane</keyword>
<proteinExistence type="inferred from homology"/>